<protein>
    <submittedName>
        <fullName evidence="1">Uncharacterized protein</fullName>
    </submittedName>
</protein>
<proteinExistence type="predicted"/>
<evidence type="ECO:0000313" key="2">
    <source>
        <dbReference type="Proteomes" id="UP000299102"/>
    </source>
</evidence>
<keyword evidence="2" id="KW-1185">Reference proteome</keyword>
<sequence length="89" mass="9866">MVFDKQYLIRDRHVLRSEQEPGKAYHLSPVTFEAEAIHAVACSLNGMASHRGRKWPTISGARLRRRVMCAAPGTQRLNWAAAVSHSGPG</sequence>
<evidence type="ECO:0000313" key="1">
    <source>
        <dbReference type="EMBL" id="GBP60370.1"/>
    </source>
</evidence>
<comment type="caution">
    <text evidence="1">The sequence shown here is derived from an EMBL/GenBank/DDBJ whole genome shotgun (WGS) entry which is preliminary data.</text>
</comment>
<reference evidence="1 2" key="1">
    <citation type="journal article" date="2019" name="Commun. Biol.">
        <title>The bagworm genome reveals a unique fibroin gene that provides high tensile strength.</title>
        <authorList>
            <person name="Kono N."/>
            <person name="Nakamura H."/>
            <person name="Ohtoshi R."/>
            <person name="Tomita M."/>
            <person name="Numata K."/>
            <person name="Arakawa K."/>
        </authorList>
    </citation>
    <scope>NUCLEOTIDE SEQUENCE [LARGE SCALE GENOMIC DNA]</scope>
</reference>
<organism evidence="1 2">
    <name type="scientific">Eumeta variegata</name>
    <name type="common">Bagworm moth</name>
    <name type="synonym">Eumeta japonica</name>
    <dbReference type="NCBI Taxonomy" id="151549"/>
    <lineage>
        <taxon>Eukaryota</taxon>
        <taxon>Metazoa</taxon>
        <taxon>Ecdysozoa</taxon>
        <taxon>Arthropoda</taxon>
        <taxon>Hexapoda</taxon>
        <taxon>Insecta</taxon>
        <taxon>Pterygota</taxon>
        <taxon>Neoptera</taxon>
        <taxon>Endopterygota</taxon>
        <taxon>Lepidoptera</taxon>
        <taxon>Glossata</taxon>
        <taxon>Ditrysia</taxon>
        <taxon>Tineoidea</taxon>
        <taxon>Psychidae</taxon>
        <taxon>Oiketicinae</taxon>
        <taxon>Eumeta</taxon>
    </lineage>
</organism>
<dbReference type="Proteomes" id="UP000299102">
    <property type="component" value="Unassembled WGS sequence"/>
</dbReference>
<gene>
    <name evidence="1" type="ORF">EVAR_91406_1</name>
</gene>
<accession>A0A4C1XBB2</accession>
<dbReference type="AlphaFoldDB" id="A0A4C1XBB2"/>
<dbReference type="EMBL" id="BGZK01000786">
    <property type="protein sequence ID" value="GBP60370.1"/>
    <property type="molecule type" value="Genomic_DNA"/>
</dbReference>
<name>A0A4C1XBB2_EUMVA</name>